<evidence type="ECO:0000256" key="1">
    <source>
        <dbReference type="SAM" id="MobiDB-lite"/>
    </source>
</evidence>
<keyword evidence="4" id="KW-1185">Reference proteome</keyword>
<dbReference type="Pfam" id="PF06259">
    <property type="entry name" value="Abhydrolase_8"/>
    <property type="match status" value="1"/>
</dbReference>
<reference evidence="3" key="2">
    <citation type="submission" date="2020-09" db="EMBL/GenBank/DDBJ databases">
        <authorList>
            <person name="Sun Q."/>
            <person name="Ohkuma M."/>
        </authorList>
    </citation>
    <scope>NUCLEOTIDE SEQUENCE</scope>
    <source>
        <strain evidence="3">JCM 4784</strain>
    </source>
</reference>
<dbReference type="RefSeq" id="WP_190137150.1">
    <property type="nucleotide sequence ID" value="NZ_BNBT01000053.1"/>
</dbReference>
<comment type="caution">
    <text evidence="3">The sequence shown here is derived from an EMBL/GenBank/DDBJ whole genome shotgun (WGS) entry which is preliminary data.</text>
</comment>
<dbReference type="InterPro" id="IPR029058">
    <property type="entry name" value="AB_hydrolase_fold"/>
</dbReference>
<gene>
    <name evidence="3" type="ORF">GCM10018785_37890</name>
</gene>
<name>A0A918ZRS8_9ACTN</name>
<sequence>MDLATLKALKPRAYAEAADGYRRASEMANAARDRVASRTVVAMQNALEGKAATAAIGQLTELAQNFHYIQTECGLAGSALDAFAYEMEAAKRTLDAARADARAAGLTVHADGSVGYPPGGEKGKDGKVPEGGTATGLTDETASAVGRQAANLDPNPKARIAQDCADRIATALRQATEADTKWAPKLRALKADDDLTVSDRDWADTASDTRGVKAAGQEYLDSLPQPPDKGGPRANAEWWKGLTPDEQAAWTAMRPNTVGNLDGLPATVRDEANRMVLAGARGSAQLEYDTWLRQHPEPPRQTDKINPRTGVPMRGVKVSNPAWETWERNRKEARASLDGMEAIQRRFDASGRDIPGADASGTGASRTEKMPEAYLLGFSTKGDGRAIIANGNPDTADHQAVYVPGTTAELAKIEGDINRAVSVWNTADSIADGSVSTITWLGYDAPDAVDTDAPFEHYAYDGAPALNRFLDGLDASHAGDSEPHRTVIGHSYGTTLVGAAAQTGDLSTDDVVFAGSPGVKVSHADEMDVPKGHVWNEEAEGDVVPDIGRYGHGGDGFIIPSDPAFGAQQMDTDTEGHSGYWDDGSTSLLNQARVVAGRSDEVELVPEQLPEELTRAK</sequence>
<dbReference type="SUPFAM" id="SSF53474">
    <property type="entry name" value="alpha/beta-Hydrolases"/>
    <property type="match status" value="1"/>
</dbReference>
<feature type="region of interest" description="Disordered" evidence="1">
    <location>
        <begin position="294"/>
        <end position="315"/>
    </location>
</feature>
<feature type="region of interest" description="Disordered" evidence="1">
    <location>
        <begin position="112"/>
        <end position="146"/>
    </location>
</feature>
<evidence type="ECO:0000259" key="2">
    <source>
        <dbReference type="Pfam" id="PF06259"/>
    </source>
</evidence>
<reference evidence="3" key="1">
    <citation type="journal article" date="2014" name="Int. J. Syst. Evol. Microbiol.">
        <title>Complete genome sequence of Corynebacterium casei LMG S-19264T (=DSM 44701T), isolated from a smear-ripened cheese.</title>
        <authorList>
            <consortium name="US DOE Joint Genome Institute (JGI-PGF)"/>
            <person name="Walter F."/>
            <person name="Albersmeier A."/>
            <person name="Kalinowski J."/>
            <person name="Ruckert C."/>
        </authorList>
    </citation>
    <scope>NUCLEOTIDE SEQUENCE</scope>
    <source>
        <strain evidence="3">JCM 4784</strain>
    </source>
</reference>
<feature type="domain" description="DUF1023" evidence="2">
    <location>
        <begin position="382"/>
        <end position="547"/>
    </location>
</feature>
<evidence type="ECO:0000313" key="4">
    <source>
        <dbReference type="Proteomes" id="UP000608024"/>
    </source>
</evidence>
<dbReference type="Proteomes" id="UP000608024">
    <property type="component" value="Unassembled WGS sequence"/>
</dbReference>
<accession>A0A918ZRS8</accession>
<dbReference type="AlphaFoldDB" id="A0A918ZRS8"/>
<organism evidence="3 4">
    <name type="scientific">Streptomyces longispororuber</name>
    <dbReference type="NCBI Taxonomy" id="68230"/>
    <lineage>
        <taxon>Bacteria</taxon>
        <taxon>Bacillati</taxon>
        <taxon>Actinomycetota</taxon>
        <taxon>Actinomycetes</taxon>
        <taxon>Kitasatosporales</taxon>
        <taxon>Streptomycetaceae</taxon>
        <taxon>Streptomyces</taxon>
    </lineage>
</organism>
<feature type="compositionally biased region" description="Basic and acidic residues" evidence="1">
    <location>
        <begin position="294"/>
        <end position="306"/>
    </location>
</feature>
<evidence type="ECO:0000313" key="3">
    <source>
        <dbReference type="EMBL" id="GHE65424.1"/>
    </source>
</evidence>
<dbReference type="EMBL" id="BNBT01000053">
    <property type="protein sequence ID" value="GHE65424.1"/>
    <property type="molecule type" value="Genomic_DNA"/>
</dbReference>
<proteinExistence type="predicted"/>
<protein>
    <recommendedName>
        <fullName evidence="2">DUF1023 domain-containing protein</fullName>
    </recommendedName>
</protein>
<dbReference type="InterPro" id="IPR010427">
    <property type="entry name" value="DUF1023"/>
</dbReference>